<dbReference type="AlphaFoldDB" id="A0A094Q7Y7"/>
<name>A0A094Q7Y7_9ZZZZ</name>
<dbReference type="PANTHER" id="PTHR45947">
    <property type="entry name" value="SULFOQUINOVOSYL TRANSFERASE SQD2"/>
    <property type="match status" value="1"/>
</dbReference>
<accession>A0A094Q7Y7</accession>
<evidence type="ECO:0000259" key="1">
    <source>
        <dbReference type="Pfam" id="PF00534"/>
    </source>
</evidence>
<dbReference type="GO" id="GO:0016758">
    <property type="term" value="F:hexosyltransferase activity"/>
    <property type="evidence" value="ECO:0007669"/>
    <property type="project" value="TreeGrafter"/>
</dbReference>
<feature type="domain" description="Glycosyl transferase family 1" evidence="1">
    <location>
        <begin position="203"/>
        <end position="341"/>
    </location>
</feature>
<dbReference type="InterPro" id="IPR050194">
    <property type="entry name" value="Glycosyltransferase_grp1"/>
</dbReference>
<feature type="domain" description="Glycosyltransferase subfamily 4-like N-terminal" evidence="2">
    <location>
        <begin position="23"/>
        <end position="184"/>
    </location>
</feature>
<dbReference type="InterPro" id="IPR028098">
    <property type="entry name" value="Glyco_trans_4-like_N"/>
</dbReference>
<dbReference type="EMBL" id="JNSK01000028">
    <property type="protein sequence ID" value="KGA18239.1"/>
    <property type="molecule type" value="Genomic_DNA"/>
</dbReference>
<dbReference type="PANTHER" id="PTHR45947:SF3">
    <property type="entry name" value="SULFOQUINOVOSYL TRANSFERASE SQD2"/>
    <property type="match status" value="1"/>
</dbReference>
<evidence type="ECO:0008006" key="4">
    <source>
        <dbReference type="Google" id="ProtNLM"/>
    </source>
</evidence>
<dbReference type="Pfam" id="PF13439">
    <property type="entry name" value="Glyco_transf_4"/>
    <property type="match status" value="1"/>
</dbReference>
<reference evidence="3" key="1">
    <citation type="submission" date="2014-05" db="EMBL/GenBank/DDBJ databases">
        <title>Key roles for freshwater Actinobacteria revealed by deep metagenomic sequencing.</title>
        <authorList>
            <person name="Ghai R."/>
            <person name="Mizuno C.M."/>
            <person name="Picazo A."/>
            <person name="Camacho A."/>
            <person name="Rodriguez-Valera F."/>
        </authorList>
    </citation>
    <scope>NUCLEOTIDE SEQUENCE</scope>
</reference>
<organism evidence="3">
    <name type="scientific">freshwater metagenome</name>
    <dbReference type="NCBI Taxonomy" id="449393"/>
    <lineage>
        <taxon>unclassified sequences</taxon>
        <taxon>metagenomes</taxon>
        <taxon>ecological metagenomes</taxon>
    </lineage>
</organism>
<dbReference type="Gene3D" id="3.40.50.2000">
    <property type="entry name" value="Glycogen Phosphorylase B"/>
    <property type="match status" value="2"/>
</dbReference>
<dbReference type="InterPro" id="IPR001296">
    <property type="entry name" value="Glyco_trans_1"/>
</dbReference>
<comment type="caution">
    <text evidence="3">The sequence shown here is derived from an EMBL/GenBank/DDBJ whole genome shotgun (WGS) entry which is preliminary data.</text>
</comment>
<proteinExistence type="predicted"/>
<evidence type="ECO:0000313" key="3">
    <source>
        <dbReference type="EMBL" id="KGA18239.1"/>
    </source>
</evidence>
<protein>
    <recommendedName>
        <fullName evidence="4">Phosphatidylinositol alpha 1,6-mannosyltransferase</fullName>
    </recommendedName>
</protein>
<dbReference type="SUPFAM" id="SSF53756">
    <property type="entry name" value="UDP-Glycosyltransferase/glycogen phosphorylase"/>
    <property type="match status" value="1"/>
</dbReference>
<gene>
    <name evidence="3" type="ORF">GM50_9350</name>
</gene>
<dbReference type="Pfam" id="PF00534">
    <property type="entry name" value="Glycos_transf_1"/>
    <property type="match status" value="1"/>
</dbReference>
<evidence type="ECO:0000259" key="2">
    <source>
        <dbReference type="Pfam" id="PF13439"/>
    </source>
</evidence>
<sequence length="384" mass="42079">MNTLPLDAELRVAVVAESFLPQVNGVTNSVLRILEYFKANHINALVVVPETEKTPDTHNGFKVVKVPALAVKGLIPLAMPLQIALNEIEHFKPDVIHLASPALLGNYVAKYARKRNIPTLSVYQTDLAGFAKNYGLQIANSSLNRFVAKVHSNSDLTLAPSTSACNYLQGIGVSEIALWQRGVDSVHFNPSKRDESLRESFLGNRGDRTLIGYIGRLAHEKRLEDLISLSEQDDCQLLIVGDGPIRSRLERKLPNAIFTGVKTGEELASIYASLDIFIHTGQHETFCQSIQEALSSGVPVIAPNSGGPIDLVKNGETGYLINTGNPKEIRRVVNLIQESDKVELSSKARASVVGRDWNFINSQLIAHYLELIKSKDQTGTELVA</sequence>
<dbReference type="CDD" id="cd03814">
    <property type="entry name" value="GT4-like"/>
    <property type="match status" value="1"/>
</dbReference>